<name>A0A1T3CM17_9HYPO</name>
<dbReference type="Proteomes" id="UP000191004">
    <property type="component" value="Unassembled WGS sequence"/>
</dbReference>
<feature type="signal peptide" evidence="1">
    <location>
        <begin position="1"/>
        <end position="19"/>
    </location>
</feature>
<protein>
    <submittedName>
        <fullName evidence="2">Uncharacterized protein</fullName>
    </submittedName>
</protein>
<sequence>MVAITKFLWLALTATAATAAAIVQRDVITVQNDITQKIGPSWTTLKNDINAFPNSGSKGAATIQQDFTKVITALDDTTSHIKSTGSFGVVSGTTILADVQQLVPTFLTGLVTLGAQKASWSNISDGKASILIQLRSTEASMSKFLDAVIAAQPILLKPGGFAIKAQLTGAFATAIAVYSV</sequence>
<evidence type="ECO:0000256" key="1">
    <source>
        <dbReference type="SAM" id="SignalP"/>
    </source>
</evidence>
<feature type="chain" id="PRO_5011961748" evidence="1">
    <location>
        <begin position="20"/>
        <end position="180"/>
    </location>
</feature>
<dbReference type="InterPro" id="IPR021054">
    <property type="entry name" value="Cell_wall_mannoprotein_1"/>
</dbReference>
<keyword evidence="1" id="KW-0732">Signal</keyword>
<dbReference type="AlphaFoldDB" id="A0A1T3CM17"/>
<gene>
    <name evidence="2" type="ORF">A0O28_0031980</name>
</gene>
<organism evidence="2 3">
    <name type="scientific">Trichoderma guizhouense</name>
    <dbReference type="NCBI Taxonomy" id="1491466"/>
    <lineage>
        <taxon>Eukaryota</taxon>
        <taxon>Fungi</taxon>
        <taxon>Dikarya</taxon>
        <taxon>Ascomycota</taxon>
        <taxon>Pezizomycotina</taxon>
        <taxon>Sordariomycetes</taxon>
        <taxon>Hypocreomycetidae</taxon>
        <taxon>Hypocreales</taxon>
        <taxon>Hypocreaceae</taxon>
        <taxon>Trichoderma</taxon>
    </lineage>
</organism>
<accession>A0A1T3CM17</accession>
<evidence type="ECO:0000313" key="2">
    <source>
        <dbReference type="EMBL" id="OPB42081.1"/>
    </source>
</evidence>
<evidence type="ECO:0000313" key="3">
    <source>
        <dbReference type="Proteomes" id="UP000191004"/>
    </source>
</evidence>
<proteinExistence type="predicted"/>
<dbReference type="PANTHER" id="PTHR38123">
    <property type="entry name" value="CELL WALL SERINE-THREONINE-RICH GALACTOMANNOPROTEIN MP1 (AFU_ORTHOLOGUE AFUA_4G03240)"/>
    <property type="match status" value="1"/>
</dbReference>
<dbReference type="GO" id="GO:0005576">
    <property type="term" value="C:extracellular region"/>
    <property type="evidence" value="ECO:0007669"/>
    <property type="project" value="TreeGrafter"/>
</dbReference>
<dbReference type="EMBL" id="LVVK01000013">
    <property type="protein sequence ID" value="OPB42081.1"/>
    <property type="molecule type" value="Genomic_DNA"/>
</dbReference>
<keyword evidence="3" id="KW-1185">Reference proteome</keyword>
<dbReference type="Pfam" id="PF12296">
    <property type="entry name" value="HsbA"/>
    <property type="match status" value="1"/>
</dbReference>
<comment type="caution">
    <text evidence="2">The sequence shown here is derived from an EMBL/GenBank/DDBJ whole genome shotgun (WGS) entry which is preliminary data.</text>
</comment>
<dbReference type="PANTHER" id="PTHR38123:SF6">
    <property type="entry name" value="CELL WALL SERINE-THREONINE-RICH GALACTOMANNOPROTEIN MP1 (AFU_ORTHOLOGUE AFUA_4G03240)"/>
    <property type="match status" value="1"/>
</dbReference>
<reference evidence="2 3" key="1">
    <citation type="submission" date="2016-04" db="EMBL/GenBank/DDBJ databases">
        <title>Multiple horizontal gene transfer events from other fungi enriched the ability of the initially mycotrophic fungus Trichoderma (Ascomycota) to feed on dead plant biomass.</title>
        <authorList>
            <person name="Atanasova L."/>
            <person name="Chenthamara K."/>
            <person name="Zhang J."/>
            <person name="Grujic M."/>
            <person name="Henrissat B."/>
            <person name="Kuo A."/>
            <person name="Aertz A."/>
            <person name="Salamov A."/>
            <person name="Lipzen A."/>
            <person name="Labutti K."/>
            <person name="Barry K."/>
            <person name="Miao Y."/>
            <person name="Rahimi M.J."/>
            <person name="Shen Q."/>
            <person name="Grigoriev I.V."/>
            <person name="Kubicek C.P."/>
            <person name="Druzhinina I.S."/>
        </authorList>
    </citation>
    <scope>NUCLEOTIDE SEQUENCE [LARGE SCALE GENOMIC DNA]</scope>
    <source>
        <strain evidence="2 3">NJAU 4742</strain>
    </source>
</reference>